<comment type="similarity">
    <text evidence="2">Belongs to the 2H phosphoesterase superfamily. ThpR family.</text>
</comment>
<dbReference type="SUPFAM" id="SSF55144">
    <property type="entry name" value="LigT-like"/>
    <property type="match status" value="1"/>
</dbReference>
<dbReference type="PANTHER" id="PTHR35561:SF1">
    <property type="entry name" value="RNA 2',3'-CYCLIC PHOSPHODIESTERASE"/>
    <property type="match status" value="1"/>
</dbReference>
<proteinExistence type="inferred from homology"/>
<dbReference type="GO" id="GO:0008664">
    <property type="term" value="F:RNA 2',3'-cyclic 3'-phosphodiesterase activity"/>
    <property type="evidence" value="ECO:0007669"/>
    <property type="project" value="UniProtKB-EC"/>
</dbReference>
<dbReference type="KEGG" id="pfm:Pyrfu_0129"/>
<dbReference type="EMBL" id="CP002838">
    <property type="protein sequence ID" value="AEM38001.1"/>
    <property type="molecule type" value="Genomic_DNA"/>
</dbReference>
<evidence type="ECO:0000313" key="4">
    <source>
        <dbReference type="Proteomes" id="UP000001037"/>
    </source>
</evidence>
<sequence length="195" mass="22663">MASRWDKIRAFIAVDIDDPQVVSRLVQIRDLFVNTGTPMKPVEDYNMHITLRFLGEIPSTLIEDIYANVLSKLRFRRFRIRLVGVGAFPSITRPRVIWVGVREGSDELQRLYREIESGLRRMGFRPEREEFVPHVTLARIKGSRNIERVVKLLQEYADVELGEFEVRVVRLKQSILTPRGPIYKTLKEVTAVEGE</sequence>
<keyword evidence="1 2" id="KW-0378">Hydrolase</keyword>
<dbReference type="AlphaFoldDB" id="G0EEG0"/>
<dbReference type="InterPro" id="IPR004175">
    <property type="entry name" value="RNA_CPDase"/>
</dbReference>
<dbReference type="OrthoDB" id="44091at2157"/>
<keyword evidence="3" id="KW-0436">Ligase</keyword>
<name>G0EEG0_PYRF1</name>
<dbReference type="EC" id="3.1.4.58" evidence="2"/>
<reference evidence="3 4" key="1">
    <citation type="journal article" date="2011" name="Stand. Genomic Sci.">
        <title>Complete genome sequence of the hyperthermophilic chemolithoautotroph Pyrolobus fumarii type strain (1A).</title>
        <authorList>
            <person name="Anderson I."/>
            <person name="Goker M."/>
            <person name="Nolan M."/>
            <person name="Lucas S."/>
            <person name="Hammon N."/>
            <person name="Deshpande S."/>
            <person name="Cheng J.F."/>
            <person name="Tapia R."/>
            <person name="Han C."/>
            <person name="Goodwin L."/>
            <person name="Pitluck S."/>
            <person name="Huntemann M."/>
            <person name="Liolios K."/>
            <person name="Ivanova N."/>
            <person name="Pagani I."/>
            <person name="Mavromatis K."/>
            <person name="Ovchinikova G."/>
            <person name="Pati A."/>
            <person name="Chen A."/>
            <person name="Palaniappan K."/>
            <person name="Land M."/>
            <person name="Hauser L."/>
            <person name="Brambilla E.M."/>
            <person name="Huber H."/>
            <person name="Yasawong M."/>
            <person name="Rohde M."/>
            <person name="Spring S."/>
            <person name="Abt B."/>
            <person name="Sikorski J."/>
            <person name="Wirth R."/>
            <person name="Detter J.C."/>
            <person name="Woyke T."/>
            <person name="Bristow J."/>
            <person name="Eisen J.A."/>
            <person name="Markowitz V."/>
            <person name="Hugenholtz P."/>
            <person name="Kyrpides N.C."/>
            <person name="Klenk H.P."/>
            <person name="Lapidus A."/>
        </authorList>
    </citation>
    <scope>NUCLEOTIDE SEQUENCE [LARGE SCALE GENOMIC DNA]</scope>
    <source>
        <strain evidence="4">DSM 11204 / 1A</strain>
    </source>
</reference>
<feature type="active site" description="Proton acceptor" evidence="2">
    <location>
        <position position="134"/>
    </location>
</feature>
<comment type="catalytic activity">
    <reaction evidence="2">
        <text>a 3'-end 2',3'-cyclophospho-ribonucleotide-RNA + H2O = a 3'-end 2'-phospho-ribonucleotide-RNA + H(+)</text>
        <dbReference type="Rhea" id="RHEA:11828"/>
        <dbReference type="Rhea" id="RHEA-COMP:10464"/>
        <dbReference type="Rhea" id="RHEA-COMP:17353"/>
        <dbReference type="ChEBI" id="CHEBI:15377"/>
        <dbReference type="ChEBI" id="CHEBI:15378"/>
        <dbReference type="ChEBI" id="CHEBI:83064"/>
        <dbReference type="ChEBI" id="CHEBI:173113"/>
        <dbReference type="EC" id="3.1.4.58"/>
    </reaction>
</comment>
<evidence type="ECO:0000256" key="2">
    <source>
        <dbReference type="HAMAP-Rule" id="MF_01940"/>
    </source>
</evidence>
<dbReference type="RefSeq" id="WP_014025678.1">
    <property type="nucleotide sequence ID" value="NC_015931.1"/>
</dbReference>
<feature type="short sequence motif" description="HXTX 1" evidence="2">
    <location>
        <begin position="48"/>
        <end position="51"/>
    </location>
</feature>
<accession>G0EEG0</accession>
<dbReference type="eggNOG" id="arCOG01736">
    <property type="taxonomic scope" value="Archaea"/>
</dbReference>
<dbReference type="GO" id="GO:0004113">
    <property type="term" value="F:2',3'-cyclic-nucleotide 3'-phosphodiesterase activity"/>
    <property type="evidence" value="ECO:0007669"/>
    <property type="project" value="InterPro"/>
</dbReference>
<dbReference type="Pfam" id="PF13563">
    <property type="entry name" value="2_5_RNA_ligase2"/>
    <property type="match status" value="1"/>
</dbReference>
<comment type="function">
    <text evidence="2">Hydrolyzes RNA 2',3'-cyclic phosphodiester to an RNA 2'-phosphomonoester.</text>
</comment>
<organism evidence="3 4">
    <name type="scientific">Pyrolobus fumarii (strain DSM 11204 / 1A)</name>
    <dbReference type="NCBI Taxonomy" id="694429"/>
    <lineage>
        <taxon>Archaea</taxon>
        <taxon>Thermoproteota</taxon>
        <taxon>Thermoprotei</taxon>
        <taxon>Desulfurococcales</taxon>
        <taxon>Pyrodictiaceae</taxon>
        <taxon>Pyrolobus</taxon>
    </lineage>
</organism>
<dbReference type="Gene3D" id="3.90.1140.10">
    <property type="entry name" value="Cyclic phosphodiesterase"/>
    <property type="match status" value="1"/>
</dbReference>
<dbReference type="PANTHER" id="PTHR35561">
    <property type="entry name" value="RNA 2',3'-CYCLIC PHOSPHODIESTERASE"/>
    <property type="match status" value="1"/>
</dbReference>
<evidence type="ECO:0000313" key="3">
    <source>
        <dbReference type="EMBL" id="AEM38001.1"/>
    </source>
</evidence>
<dbReference type="STRING" id="694429.Pyrfu_0129"/>
<dbReference type="NCBIfam" id="TIGR02258">
    <property type="entry name" value="2_5_ligase"/>
    <property type="match status" value="1"/>
</dbReference>
<dbReference type="HOGENOM" id="CLU_081251_3_4_2"/>
<dbReference type="HAMAP" id="MF_01940">
    <property type="entry name" value="RNA_CPDase"/>
    <property type="match status" value="1"/>
</dbReference>
<evidence type="ECO:0000256" key="1">
    <source>
        <dbReference type="ARBA" id="ARBA00022801"/>
    </source>
</evidence>
<dbReference type="InterPro" id="IPR009097">
    <property type="entry name" value="Cyclic_Pdiesterase"/>
</dbReference>
<dbReference type="Proteomes" id="UP000001037">
    <property type="component" value="Chromosome"/>
</dbReference>
<feature type="short sequence motif" description="HXTX 2" evidence="2">
    <location>
        <begin position="134"/>
        <end position="137"/>
    </location>
</feature>
<feature type="active site" description="Proton donor" evidence="2">
    <location>
        <position position="48"/>
    </location>
</feature>
<gene>
    <name evidence="3" type="ordered locus">Pyrfu_0129</name>
</gene>
<dbReference type="InParanoid" id="G0EEG0"/>
<dbReference type="GeneID" id="11139763"/>
<dbReference type="GO" id="GO:0016874">
    <property type="term" value="F:ligase activity"/>
    <property type="evidence" value="ECO:0007669"/>
    <property type="project" value="UniProtKB-KW"/>
</dbReference>
<protein>
    <recommendedName>
        <fullName evidence="2">RNA 2',3'-cyclic phosphodiesterase</fullName>
        <shortName evidence="2">RNA 2',3'-CPDase</shortName>
        <ecNumber evidence="2">3.1.4.58</ecNumber>
    </recommendedName>
</protein>
<keyword evidence="4" id="KW-1185">Reference proteome</keyword>